<keyword evidence="5 8" id="KW-0378">Hydrolase</keyword>
<comment type="similarity">
    <text evidence="1">Belongs to the cytidine and deoxycytidylate deaminase family. ADAT2 subfamily.</text>
</comment>
<evidence type="ECO:0000256" key="2">
    <source>
        <dbReference type="ARBA" id="ARBA00011738"/>
    </source>
</evidence>
<comment type="caution">
    <text evidence="10">The sequence shown here is derived from an EMBL/GenBank/DDBJ whole genome shotgun (WGS) entry which is preliminary data.</text>
</comment>
<gene>
    <name evidence="8" type="primary">tadA</name>
    <name evidence="10" type="ORF">GCM10023315_23330</name>
</gene>
<organism evidence="10 11">
    <name type="scientific">Algibacter aquimarinus</name>
    <dbReference type="NCBI Taxonomy" id="1136748"/>
    <lineage>
        <taxon>Bacteria</taxon>
        <taxon>Pseudomonadati</taxon>
        <taxon>Bacteroidota</taxon>
        <taxon>Flavobacteriia</taxon>
        <taxon>Flavobacteriales</taxon>
        <taxon>Flavobacteriaceae</taxon>
        <taxon>Algibacter</taxon>
    </lineage>
</organism>
<dbReference type="Pfam" id="PF00383">
    <property type="entry name" value="dCMP_cyt_deam_1"/>
    <property type="match status" value="1"/>
</dbReference>
<dbReference type="InterPro" id="IPR028883">
    <property type="entry name" value="tRNA_aden_deaminase"/>
</dbReference>
<reference evidence="11" key="1">
    <citation type="journal article" date="2019" name="Int. J. Syst. Evol. Microbiol.">
        <title>The Global Catalogue of Microorganisms (GCM) 10K type strain sequencing project: providing services to taxonomists for standard genome sequencing and annotation.</title>
        <authorList>
            <consortium name="The Broad Institute Genomics Platform"/>
            <consortium name="The Broad Institute Genome Sequencing Center for Infectious Disease"/>
            <person name="Wu L."/>
            <person name="Ma J."/>
        </authorList>
    </citation>
    <scope>NUCLEOTIDE SEQUENCE [LARGE SCALE GENOMIC DNA]</scope>
    <source>
        <strain evidence="11">JCM 18287</strain>
    </source>
</reference>
<comment type="function">
    <text evidence="8">Catalyzes the deamination of adenosine to inosine at the wobble position 34 of tRNA(Arg2).</text>
</comment>
<comment type="catalytic activity">
    <reaction evidence="7 8">
        <text>adenosine(34) in tRNA + H2O + H(+) = inosine(34) in tRNA + NH4(+)</text>
        <dbReference type="Rhea" id="RHEA:43168"/>
        <dbReference type="Rhea" id="RHEA-COMP:10373"/>
        <dbReference type="Rhea" id="RHEA-COMP:10374"/>
        <dbReference type="ChEBI" id="CHEBI:15377"/>
        <dbReference type="ChEBI" id="CHEBI:15378"/>
        <dbReference type="ChEBI" id="CHEBI:28938"/>
        <dbReference type="ChEBI" id="CHEBI:74411"/>
        <dbReference type="ChEBI" id="CHEBI:82852"/>
        <dbReference type="EC" id="3.5.4.33"/>
    </reaction>
</comment>
<evidence type="ECO:0000256" key="6">
    <source>
        <dbReference type="ARBA" id="ARBA00022833"/>
    </source>
</evidence>
<feature type="active site" description="Proton donor" evidence="8">
    <location>
        <position position="58"/>
    </location>
</feature>
<dbReference type="EMBL" id="BAABJK010000007">
    <property type="protein sequence ID" value="GAA4972413.1"/>
    <property type="molecule type" value="Genomic_DNA"/>
</dbReference>
<dbReference type="Gene3D" id="3.40.140.10">
    <property type="entry name" value="Cytidine Deaminase, domain 2"/>
    <property type="match status" value="1"/>
</dbReference>
<dbReference type="InterPro" id="IPR016193">
    <property type="entry name" value="Cytidine_deaminase-like"/>
</dbReference>
<feature type="binding site" evidence="8">
    <location>
        <position position="56"/>
    </location>
    <ligand>
        <name>Zn(2+)</name>
        <dbReference type="ChEBI" id="CHEBI:29105"/>
        <note>catalytic</note>
    </ligand>
</feature>
<feature type="domain" description="CMP/dCMP-type deaminase" evidence="9">
    <location>
        <begin position="5"/>
        <end position="114"/>
    </location>
</feature>
<accession>A0ABP9HJW7</accession>
<evidence type="ECO:0000256" key="1">
    <source>
        <dbReference type="ARBA" id="ARBA00010669"/>
    </source>
</evidence>
<keyword evidence="6 8" id="KW-0862">Zinc</keyword>
<keyword evidence="4 8" id="KW-0479">Metal-binding</keyword>
<comment type="subunit">
    <text evidence="2 8">Homodimer.</text>
</comment>
<comment type="cofactor">
    <cofactor evidence="8">
        <name>Zn(2+)</name>
        <dbReference type="ChEBI" id="CHEBI:29105"/>
    </cofactor>
    <text evidence="8">Binds 1 zinc ion per subunit.</text>
</comment>
<dbReference type="Proteomes" id="UP001501692">
    <property type="component" value="Unassembled WGS sequence"/>
</dbReference>
<name>A0ABP9HJW7_9FLAO</name>
<protein>
    <recommendedName>
        <fullName evidence="8">tRNA-specific adenosine deaminase</fullName>
        <ecNumber evidence="8">3.5.4.33</ecNumber>
    </recommendedName>
</protein>
<dbReference type="PANTHER" id="PTHR11079:SF202">
    <property type="entry name" value="TRNA-SPECIFIC ADENOSINE DEAMINASE"/>
    <property type="match status" value="1"/>
</dbReference>
<evidence type="ECO:0000256" key="8">
    <source>
        <dbReference type="HAMAP-Rule" id="MF_00972"/>
    </source>
</evidence>
<dbReference type="HAMAP" id="MF_00972">
    <property type="entry name" value="tRNA_aden_deaminase"/>
    <property type="match status" value="1"/>
</dbReference>
<keyword evidence="3 8" id="KW-0819">tRNA processing</keyword>
<evidence type="ECO:0000256" key="4">
    <source>
        <dbReference type="ARBA" id="ARBA00022723"/>
    </source>
</evidence>
<evidence type="ECO:0000256" key="3">
    <source>
        <dbReference type="ARBA" id="ARBA00022694"/>
    </source>
</evidence>
<evidence type="ECO:0000256" key="7">
    <source>
        <dbReference type="ARBA" id="ARBA00048045"/>
    </source>
</evidence>
<dbReference type="PANTHER" id="PTHR11079">
    <property type="entry name" value="CYTOSINE DEAMINASE FAMILY MEMBER"/>
    <property type="match status" value="1"/>
</dbReference>
<evidence type="ECO:0000313" key="11">
    <source>
        <dbReference type="Proteomes" id="UP001501692"/>
    </source>
</evidence>
<dbReference type="InterPro" id="IPR016192">
    <property type="entry name" value="APOBEC/CMP_deaminase_Zn-bd"/>
</dbReference>
<dbReference type="SUPFAM" id="SSF53927">
    <property type="entry name" value="Cytidine deaminase-like"/>
    <property type="match status" value="1"/>
</dbReference>
<feature type="binding site" evidence="8">
    <location>
        <position position="89"/>
    </location>
    <ligand>
        <name>Zn(2+)</name>
        <dbReference type="ChEBI" id="CHEBI:29105"/>
        <note>catalytic</note>
    </ligand>
</feature>
<dbReference type="PROSITE" id="PS51747">
    <property type="entry name" value="CYT_DCMP_DEAMINASES_2"/>
    <property type="match status" value="1"/>
</dbReference>
<sequence length="149" mass="16610">MIEPFDDTYFMRKALNEAKIAFEKGEIPVGAIITIDNRIIARGHNLTETLTDVTAHAEMQAITAASNFLGGKYLQKCTLYVTLEPCQMCAGALYWSQISKIVYGARDKERGCINLKTKLHPKTIISGGILAGEASQLLKRFFIEKRNLN</sequence>
<dbReference type="CDD" id="cd01285">
    <property type="entry name" value="nucleoside_deaminase"/>
    <property type="match status" value="1"/>
</dbReference>
<dbReference type="RefSeq" id="WP_345168820.1">
    <property type="nucleotide sequence ID" value="NZ_BAABJK010000007.1"/>
</dbReference>
<keyword evidence="11" id="KW-1185">Reference proteome</keyword>
<feature type="binding site" evidence="8">
    <location>
        <position position="86"/>
    </location>
    <ligand>
        <name>Zn(2+)</name>
        <dbReference type="ChEBI" id="CHEBI:29105"/>
        <note>catalytic</note>
    </ligand>
</feature>
<dbReference type="InterPro" id="IPR002125">
    <property type="entry name" value="CMP_dCMP_dom"/>
</dbReference>
<dbReference type="EC" id="3.5.4.33" evidence="8"/>
<dbReference type="PROSITE" id="PS00903">
    <property type="entry name" value="CYT_DCMP_DEAMINASES_1"/>
    <property type="match status" value="1"/>
</dbReference>
<evidence type="ECO:0000259" key="9">
    <source>
        <dbReference type="PROSITE" id="PS51747"/>
    </source>
</evidence>
<evidence type="ECO:0000313" key="10">
    <source>
        <dbReference type="EMBL" id="GAA4972413.1"/>
    </source>
</evidence>
<evidence type="ECO:0000256" key="5">
    <source>
        <dbReference type="ARBA" id="ARBA00022801"/>
    </source>
</evidence>
<proteinExistence type="inferred from homology"/>